<dbReference type="AlphaFoldDB" id="A0ABD2BX04"/>
<evidence type="ECO:0000256" key="2">
    <source>
        <dbReference type="SAM" id="MobiDB-lite"/>
    </source>
</evidence>
<evidence type="ECO:0000313" key="3">
    <source>
        <dbReference type="EMBL" id="KAL2737308.1"/>
    </source>
</evidence>
<feature type="compositionally biased region" description="Basic and acidic residues" evidence="2">
    <location>
        <begin position="142"/>
        <end position="161"/>
    </location>
</feature>
<feature type="region of interest" description="Disordered" evidence="2">
    <location>
        <begin position="136"/>
        <end position="161"/>
    </location>
</feature>
<keyword evidence="1" id="KW-0175">Coiled coil</keyword>
<dbReference type="EMBL" id="JAYRBN010000065">
    <property type="protein sequence ID" value="KAL2737308.1"/>
    <property type="molecule type" value="Genomic_DNA"/>
</dbReference>
<feature type="compositionally biased region" description="Basic and acidic residues" evidence="2">
    <location>
        <begin position="235"/>
        <end position="247"/>
    </location>
</feature>
<protein>
    <submittedName>
        <fullName evidence="3">ELKS/Rab6-interacting/CAST family member 1-like isoform X1</fullName>
    </submittedName>
</protein>
<comment type="caution">
    <text evidence="3">The sequence shown here is derived from an EMBL/GenBank/DDBJ whole genome shotgun (WGS) entry which is preliminary data.</text>
</comment>
<keyword evidence="4" id="KW-1185">Reference proteome</keyword>
<proteinExistence type="predicted"/>
<feature type="coiled-coil region" evidence="1">
    <location>
        <begin position="433"/>
        <end position="513"/>
    </location>
</feature>
<name>A0ABD2BX04_VESMC</name>
<evidence type="ECO:0000313" key="4">
    <source>
        <dbReference type="Proteomes" id="UP001607303"/>
    </source>
</evidence>
<evidence type="ECO:0000256" key="1">
    <source>
        <dbReference type="SAM" id="Coils"/>
    </source>
</evidence>
<dbReference type="Proteomes" id="UP001607303">
    <property type="component" value="Unassembled WGS sequence"/>
</dbReference>
<feature type="coiled-coil region" evidence="1">
    <location>
        <begin position="578"/>
        <end position="605"/>
    </location>
</feature>
<accession>A0ABD2BX04</accession>
<organism evidence="3 4">
    <name type="scientific">Vespula maculifrons</name>
    <name type="common">Eastern yellow jacket</name>
    <name type="synonym">Wasp</name>
    <dbReference type="NCBI Taxonomy" id="7453"/>
    <lineage>
        <taxon>Eukaryota</taxon>
        <taxon>Metazoa</taxon>
        <taxon>Ecdysozoa</taxon>
        <taxon>Arthropoda</taxon>
        <taxon>Hexapoda</taxon>
        <taxon>Insecta</taxon>
        <taxon>Pterygota</taxon>
        <taxon>Neoptera</taxon>
        <taxon>Endopterygota</taxon>
        <taxon>Hymenoptera</taxon>
        <taxon>Apocrita</taxon>
        <taxon>Aculeata</taxon>
        <taxon>Vespoidea</taxon>
        <taxon>Vespidae</taxon>
        <taxon>Vespinae</taxon>
        <taxon>Vespula</taxon>
    </lineage>
</organism>
<sequence length="622" mass="72424">MCKSLLVTRLTELNQQLATIAKLQKMEDEYDKNPILCCKICDCQHHILSTGENKKKIPCNINTCKTRKRCTCNKTRKSYKNDEKIKEISNKQTYDDEAIRKDVYITENGQILDTRLENVQDLETINSIRKQITQEKTNNDISAKRDTNHSEKHESVSKKIDNQNTENENEIMHKTNDTVQDKDKSKETEKIITLPDDNDKSVNTEEIIKLSDNNDKNVNTEEIRIVAVDKDLSNEKKQKKDLEEKLQNAKQHSTKLKENGEQPISYLKDALQKAEEQLAQAKKETITVTADRDKLLKTISTLKEEMENAVCKNVSLHRECQDLKCKLQIASECETKTCTVVQDEVNLIKSIVKQKEEILQAEIIELKGLIAELTNVTKIQERRICELSIICKKQQCSLRDKSKTIIEKESKIFEMQSLLKSYSCKCTGMQNDIQKLESSLNKESNTCNSLKEELERCKDDYNCMLNIKTKIIEEQDETIKKQKRLLKDSENMAEQAASEFEEIRNELVHEKETCESLRIALITAEVQLNQEYNVECKNCQNLMEEINLLDQQKQKSLIAAKETLRKLCVSVRDYQRELVFERQQCKFLTLKLKEKQEEVEYIKKEFAYKKGPIVRRTSDFLY</sequence>
<gene>
    <name evidence="3" type="ORF">V1477_012264</name>
</gene>
<reference evidence="3 4" key="1">
    <citation type="journal article" date="2024" name="Ann. Entomol. Soc. Am.">
        <title>Genomic analyses of the southern and eastern yellowjacket wasps (Hymenoptera: Vespidae) reveal evolutionary signatures of social life.</title>
        <authorList>
            <person name="Catto M.A."/>
            <person name="Caine P.B."/>
            <person name="Orr S.E."/>
            <person name="Hunt B.G."/>
            <person name="Goodisman M.A.D."/>
        </authorList>
    </citation>
    <scope>NUCLEOTIDE SEQUENCE [LARGE SCALE GENOMIC DNA]</scope>
    <source>
        <strain evidence="3">232</strain>
        <tissue evidence="3">Head and thorax</tissue>
    </source>
</reference>
<feature type="region of interest" description="Disordered" evidence="2">
    <location>
        <begin position="235"/>
        <end position="256"/>
    </location>
</feature>